<evidence type="ECO:0000256" key="14">
    <source>
        <dbReference type="PROSITE-ProRule" id="PRU00779"/>
    </source>
</evidence>
<evidence type="ECO:0000256" key="6">
    <source>
        <dbReference type="ARBA" id="ARBA00022692"/>
    </source>
</evidence>
<evidence type="ECO:0000256" key="4">
    <source>
        <dbReference type="ARBA" id="ARBA00022530"/>
    </source>
</evidence>
<keyword evidence="7 17" id="KW-0732">Signal</keyword>
<keyword evidence="12" id="KW-0278">Fertilization</keyword>
<feature type="region of interest" description="Disordered" evidence="15">
    <location>
        <begin position="197"/>
        <end position="217"/>
    </location>
</feature>
<evidence type="ECO:0000256" key="2">
    <source>
        <dbReference type="ARBA" id="ARBA00022475"/>
    </source>
</evidence>
<feature type="domain" description="P-type" evidence="19">
    <location>
        <begin position="2688"/>
        <end position="2728"/>
    </location>
</feature>
<reference evidence="20" key="1">
    <citation type="journal article" date="2021" name="Cell">
        <title>Tracing the genetic footprints of vertebrate landing in non-teleost ray-finned fishes.</title>
        <authorList>
            <person name="Bi X."/>
            <person name="Wang K."/>
            <person name="Yang L."/>
            <person name="Pan H."/>
            <person name="Jiang H."/>
            <person name="Wei Q."/>
            <person name="Fang M."/>
            <person name="Yu H."/>
            <person name="Zhu C."/>
            <person name="Cai Y."/>
            <person name="He Y."/>
            <person name="Gan X."/>
            <person name="Zeng H."/>
            <person name="Yu D."/>
            <person name="Zhu Y."/>
            <person name="Jiang H."/>
            <person name="Qiu Q."/>
            <person name="Yang H."/>
            <person name="Zhang Y.E."/>
            <person name="Wang W."/>
            <person name="Zhu M."/>
            <person name="He S."/>
            <person name="Zhang G."/>
        </authorList>
    </citation>
    <scope>NUCLEOTIDE SEQUENCE</scope>
    <source>
        <strain evidence="20">Bchr_001</strain>
    </source>
</reference>
<evidence type="ECO:0000256" key="13">
    <source>
        <dbReference type="ARBA" id="ARBA00024183"/>
    </source>
</evidence>
<dbReference type="PROSITE" id="PS51448">
    <property type="entry name" value="P_TREFOIL_2"/>
    <property type="match status" value="1"/>
</dbReference>
<dbReference type="SUPFAM" id="SSF57492">
    <property type="entry name" value="Trefoil"/>
    <property type="match status" value="1"/>
</dbReference>
<keyword evidence="8 16" id="KW-1133">Transmembrane helix</keyword>
<organism evidence="20 21">
    <name type="scientific">Polypterus senegalus</name>
    <name type="common">Senegal bichir</name>
    <dbReference type="NCBI Taxonomy" id="55291"/>
    <lineage>
        <taxon>Eukaryota</taxon>
        <taxon>Metazoa</taxon>
        <taxon>Chordata</taxon>
        <taxon>Craniata</taxon>
        <taxon>Vertebrata</taxon>
        <taxon>Euteleostomi</taxon>
        <taxon>Actinopterygii</taxon>
        <taxon>Polypteriformes</taxon>
        <taxon>Polypteridae</taxon>
        <taxon>Polypterus</taxon>
    </lineage>
</organism>
<evidence type="ECO:0000256" key="17">
    <source>
        <dbReference type="SAM" id="SignalP"/>
    </source>
</evidence>
<dbReference type="InterPro" id="IPR001507">
    <property type="entry name" value="ZP_dom"/>
</dbReference>
<dbReference type="Pfam" id="PF00088">
    <property type="entry name" value="Trefoil"/>
    <property type="match status" value="1"/>
</dbReference>
<dbReference type="InterPro" id="IPR051148">
    <property type="entry name" value="Zona_Pellucida_Domain_gp"/>
</dbReference>
<dbReference type="Pfam" id="PF22821">
    <property type="entry name" value="ZP1_ZP4_Ig-like"/>
    <property type="match status" value="6"/>
</dbReference>
<dbReference type="SMART" id="SM00241">
    <property type="entry name" value="ZP"/>
    <property type="match status" value="1"/>
</dbReference>
<keyword evidence="6 16" id="KW-0812">Transmembrane</keyword>
<feature type="chain" id="PRO_5046738292" evidence="17">
    <location>
        <begin position="21"/>
        <end position="3080"/>
    </location>
</feature>
<evidence type="ECO:0000259" key="18">
    <source>
        <dbReference type="PROSITE" id="PS51034"/>
    </source>
</evidence>
<feature type="disulfide bond" evidence="14">
    <location>
        <begin position="2700"/>
        <end position="2715"/>
    </location>
</feature>
<evidence type="ECO:0000256" key="11">
    <source>
        <dbReference type="ARBA" id="ARBA00023180"/>
    </source>
</evidence>
<evidence type="ECO:0000256" key="7">
    <source>
        <dbReference type="ARBA" id="ARBA00022729"/>
    </source>
</evidence>
<gene>
    <name evidence="20" type="primary">Zp4_23</name>
    <name evidence="20" type="ORF">GTO92_0012077</name>
</gene>
<keyword evidence="11" id="KW-0325">Glycoprotein</keyword>
<sequence length="3080" mass="337186">MGTSWQGLCPALVLVWVVCGAPALGLGNGFLYPDASNYRVERKLGFEGNSNHRVDGGTSSDRGVYSEEHLYKTYRGYSKSDLSLPELAPKYYNELSFREADASGSSPFKSAPEFINMAAGQDSSELENEVLGVKAADDHLWDDVLTDVTPLLVSDVNWRADPLDNEHSFFNVYGVFHLSKSGKGWSDESPGLILPPKNESSCGEAGAHHPRHNHHHSHSVKCNMANMTVVFKGHQQELFVQAHPSTILNVFNLLHKCKYEVKEKSGSFQFTTSYNGCYVKKLGDCFVLNLVWKNKTVVLSCPAEPTPSLLTFCQSDKMTIVLPEGPLDLLKVKDRFNQWITIHKIAHRCKYLIWRDLLGRIVFSASFKACHVKETKEEYVLVVRYESAGVPGQVVMSCPVESHVQHPHLDFPTTLCGMNGIIIHLPKQNLQAIQLKDAFGNAVNIEDIAEDCDFRVIHDKASVTLIASFESCNVKLQGKHHLLTVQYVISGMTKSVHAQCHQLDKPRIHCRASGMTIELPHGPLEKVFIKTQLNQLVAVRDAPKYCRYHLVRDHGINLLTASYLSCDVKTVNYNYILPVFYMSASGKQGSVNMECPATTGKPRVICRRSSMTVYLPNVPLEQIRLRNHHGKIVAIHAVKHCHYILMEGNHHLIFTTSYKACDVQIKNGHYILTVVYGSGTKGEASVEMKCPVEETESIPSHTVTCGKSGMSVLLPKGSTEDVKIIDYLGNEVAVRNVPKHCQYVLEKHSNGSVSFTAHYRSCDVKMQGGYFMLTVLYKPLSGPRLVGHMRCLASDHGSHIPHDLPVVICESTNMKVQLLEASEVRVLDAHDKEHNVLKIARECSYEIKKKGKMLLFTTAYHGCHIKVLHDHYSLTVVYRSIGGDNVWLQMKCPVQAHPGRPTPPVIVPTKPLPHVACKNDSMTLMLPDCNLDGITVKDAFGQDVQVEGTPSYCGYSLIKGHGKINFTILYGACDVSIEHGNYVLTVGYKVLHGPKKYITLRCPVPARPTTTPIHSSTVICRKDGMLAVLPDGLLNLVKIIDVSNKEQTVIQAPVECGYGLVKTHGKITLSVQYTSCDVAVKHNMYWLTVLYTPAKGPELSLNMSCPVVPPSVPTSSTVRPPVSHPTVICGSSSMRVLLPNGSPNWVNVIKKTGDKAKVVSQPKSCGYVLEKGHNYLSFTTPYQACDVQILGSFYVLTVIYAPEVGPELVVKMKCPTASGDFSVTTLPPLTSQKPSTIPPSPTVFCKAASMMLVLPGLPNEIQILDQANEREPVNSTSRACGYIVTKRDGNLIFSAVYDACDVLIQHHHYVLTVLYKPSGKPWKSVTMRCPVKVPTSPPTKPTAPSSVTCRAQSMMAMLPDGPTGQVKVIDSFGEAVAVSGAASVCGYGLTKVKGKILLTVPYNACDVSVESGDYVLVVLYQPVGGMQKSMTLRCPAGDHTTTSQGPTTATITTFVHSTKKATTHRSESTPKSTSGPPPNVVCRQKSMMAILPNAFPDSVRVIDQFMQEVTVITAPVSCGYQLVIGYQQVVFLTPYVACNVRIVDGFYVLAVLYTTKNGQQKRVSMKCSTLSGDMGLSTTVAPTSVMKSTPRAPSVLCNASTMSVMLDGSSRDVFVLDIVNEAVPVNQVSSRCGYVLTREPGGLLLTAQYTSCDVRIKNHFYILSVLYTPAGGEETSVNMKCPVIQPPTTMSTTTTMPGTPSIPLVICQEFTMEAILPAGLLSQVKITDSFNQSMAVNQAPNECGYTLRKAGGKIVFSTPYNACDVYVQYNGYILTVLYQPYGHPQKSVTMSCPVVEPTEPTSAAPTTVTSKPTTSIPPPKALCRGSSMMVVLPSAAPENVKIIDKLHHEVPVITAPRSCGYTLVKQYKQLVFASLYTACDVQIKGGFYVLMVVYTTPSGVKMKVPMKCPTTGSLFPTTLAPKTSSIWTTPSAPILVCKASNMMVLLPMGSINDVKIIDQKNEALPVVQAPRNCGYVLEKRSINLAFLAIYTSCNIKILRNHYVLHVLYTPSGGMEMSMTMRCPVKVPTTTKVPSTTSTLTTKAFTPIVICRSSSMMVTLPDGSPQSVSVLDVLGEQVAVTQQPSSCGYTLVKKQGNLQFTALNQACDVQIIGGSYVLLLIYQPQSGPQIVARMECPVTSEDPGLTTAVSATIATSTTILPTSATPTVICNSTNMTAMLPDGSLDAVEIIDLAHEVVPVKLMPQGCGYTLERKQGYLSFVVQYTACDINILNNKYILMVLYKPTGRSMRSLTMSCPVGIQPTMTTTLSKPYTPSPPVTCGNSSMSVALPDGPLDQVKIVSFNETVAVYEALPECGYILRRVGRKMVLKVPYDACDVYTWRDNYVVMVLYMPAGGVQNRVTMRCPIIKPSPPTTTMSTRMTTHSPSSAVICRGSNMTTDLPGGALEEVYVIDKHYKEVAVVTLPKSCGYTLVKRNHQLSFTALYKSCHVRISHHHYVLTVYYKTAKGASMVVDMKCPLLFTPSTPVPVKPGIPPVMCHKSAMSARLPTASVQLVKILDKVGKEVSVVSLASKCGYHLVKEERAVYFSVPYTACDVKILDHHYVLTVIYTSFAGYRMVIRLRCPVPAPSPIEAGVSCLEDCMSIELPLGPLNEVKVVGSLYNFVVVNQAPKSCGYSLVEKAAKLVFTVAYKGCHVKTVGKHYELTIVHLSSTGEKLQKQMMCPVQRIVAHQGCNLPRNKQVTCGPPGAKPHSCLAHGCCVDEETLHCYYPMDTCTADGHFVFAVYRTASKPEVDPATLVVSGNQSCLPVICTPEFAIFKFPVTGCGTYVFVIAETTIYVAEVQGLIRRKLQMFGQITRDSPFRLQVECRYSKGSLASTGYLVMNVSPPPASISSEQLGVSLRIAKDESYSSFYPYSQVPLSLLLSKKVYLQLQLVNPPEPNMVLLVHYCIAYPRSSMNAWVLIYEGCPNKESAVNLILKDIEGHPLPKYLRRFDLHTFQFLDPKSQERLDEEVYFMCSTEACSSSSQFCNEGCFDGRIMATPASESFDGRCSGKLCPRHAIIAKRAIEGSDAVNAMFNSNNVPAQADGNTLRKWILPLVLGLLSLITASALFILRNLCKPCRH</sequence>
<evidence type="ECO:0000259" key="19">
    <source>
        <dbReference type="PROSITE" id="PS51448"/>
    </source>
</evidence>
<evidence type="ECO:0000256" key="1">
    <source>
        <dbReference type="ARBA" id="ARBA00004251"/>
    </source>
</evidence>
<evidence type="ECO:0000256" key="12">
    <source>
        <dbReference type="ARBA" id="ARBA00023279"/>
    </source>
</evidence>
<accession>A0ABS2YXA6</accession>
<feature type="disulfide bond" evidence="14">
    <location>
        <begin position="2690"/>
        <end position="2716"/>
    </location>
</feature>
<comment type="caution">
    <text evidence="20">The sequence shown here is derived from an EMBL/GenBank/DDBJ whole genome shotgun (WGS) entry which is preliminary data.</text>
</comment>
<comment type="caution">
    <text evidence="14">Lacks conserved residue(s) required for the propagation of feature annotation.</text>
</comment>
<dbReference type="EMBL" id="JAAWVN010009002">
    <property type="protein sequence ID" value="MBN3290646.1"/>
    <property type="molecule type" value="Genomic_DNA"/>
</dbReference>
<keyword evidence="4" id="KW-0272">Extracellular matrix</keyword>
<feature type="transmembrane region" description="Helical" evidence="16">
    <location>
        <begin position="3051"/>
        <end position="3071"/>
    </location>
</feature>
<dbReference type="InterPro" id="IPR055356">
    <property type="entry name" value="ZP-N"/>
</dbReference>
<dbReference type="PANTHER" id="PTHR23343">
    <property type="entry name" value="ZONA PELLUCIDA SPERM-BINDING PROTEIN"/>
    <property type="match status" value="1"/>
</dbReference>
<evidence type="ECO:0000256" key="3">
    <source>
        <dbReference type="ARBA" id="ARBA00022525"/>
    </source>
</evidence>
<dbReference type="PROSITE" id="PS51034">
    <property type="entry name" value="ZP_2"/>
    <property type="match status" value="1"/>
</dbReference>
<evidence type="ECO:0000256" key="15">
    <source>
        <dbReference type="SAM" id="MobiDB-lite"/>
    </source>
</evidence>
<dbReference type="InterPro" id="IPR044913">
    <property type="entry name" value="P_trefoil_dom_sf"/>
</dbReference>
<evidence type="ECO:0000313" key="20">
    <source>
        <dbReference type="EMBL" id="MBN3290646.1"/>
    </source>
</evidence>
<name>A0ABS2YXA6_POLSE</name>
<comment type="subcellular location">
    <subcellularLocation>
        <location evidence="1">Cell membrane</location>
        <topology evidence="1">Single-pass type I membrane protein</topology>
    </subcellularLocation>
    <subcellularLocation>
        <location evidence="13">Zona pellucida</location>
    </subcellularLocation>
</comment>
<evidence type="ECO:0000256" key="9">
    <source>
        <dbReference type="ARBA" id="ARBA00023136"/>
    </source>
</evidence>
<keyword evidence="3" id="KW-0964">Secreted</keyword>
<dbReference type="CDD" id="cd00111">
    <property type="entry name" value="Trefoil"/>
    <property type="match status" value="1"/>
</dbReference>
<feature type="compositionally biased region" description="Basic residues" evidence="15">
    <location>
        <begin position="208"/>
        <end position="217"/>
    </location>
</feature>
<dbReference type="Proteomes" id="UP001166052">
    <property type="component" value="Unassembled WGS sequence"/>
</dbReference>
<feature type="non-terminal residue" evidence="20">
    <location>
        <position position="1"/>
    </location>
</feature>
<dbReference type="Gene3D" id="2.60.40.4100">
    <property type="entry name" value="Zona pellucida, ZP-C domain"/>
    <property type="match status" value="1"/>
</dbReference>
<keyword evidence="5" id="KW-0165">Cleavage on pair of basic residues</keyword>
<keyword evidence="21" id="KW-1185">Reference proteome</keyword>
<evidence type="ECO:0000256" key="16">
    <source>
        <dbReference type="SAM" id="Phobius"/>
    </source>
</evidence>
<keyword evidence="10 14" id="KW-1015">Disulfide bond</keyword>
<evidence type="ECO:0000256" key="5">
    <source>
        <dbReference type="ARBA" id="ARBA00022685"/>
    </source>
</evidence>
<keyword evidence="9 16" id="KW-0472">Membrane</keyword>
<feature type="signal peptide" evidence="17">
    <location>
        <begin position="1"/>
        <end position="20"/>
    </location>
</feature>
<proteinExistence type="predicted"/>
<evidence type="ECO:0000256" key="8">
    <source>
        <dbReference type="ARBA" id="ARBA00022989"/>
    </source>
</evidence>
<dbReference type="InterPro" id="IPR054554">
    <property type="entry name" value="ZP1/4_Ig-like"/>
</dbReference>
<dbReference type="InterPro" id="IPR042235">
    <property type="entry name" value="ZP-C_dom"/>
</dbReference>
<dbReference type="Gene3D" id="4.10.110.10">
    <property type="entry name" value="Spasmolytic Protein, domain 1"/>
    <property type="match status" value="1"/>
</dbReference>
<feature type="domain" description="ZP" evidence="18">
    <location>
        <begin position="2730"/>
        <end position="2993"/>
    </location>
</feature>
<dbReference type="Gene3D" id="2.60.40.3210">
    <property type="entry name" value="Zona pellucida, ZP-N domain"/>
    <property type="match status" value="1"/>
</dbReference>
<evidence type="ECO:0000256" key="10">
    <source>
        <dbReference type="ARBA" id="ARBA00023157"/>
    </source>
</evidence>
<protein>
    <submittedName>
        <fullName evidence="20">ZP4 protein</fullName>
    </submittedName>
</protein>
<feature type="non-terminal residue" evidence="20">
    <location>
        <position position="3080"/>
    </location>
</feature>
<dbReference type="InterPro" id="IPR000519">
    <property type="entry name" value="P_trefoil_dom"/>
</dbReference>
<keyword evidence="2" id="KW-1003">Cell membrane</keyword>
<dbReference type="InterPro" id="IPR055355">
    <property type="entry name" value="ZP-C"/>
</dbReference>
<evidence type="ECO:0000313" key="21">
    <source>
        <dbReference type="Proteomes" id="UP001166052"/>
    </source>
</evidence>
<dbReference type="Pfam" id="PF23344">
    <property type="entry name" value="ZP-N"/>
    <property type="match status" value="1"/>
</dbReference>
<dbReference type="Pfam" id="PF00100">
    <property type="entry name" value="Zona_pellucida"/>
    <property type="match status" value="1"/>
</dbReference>
<dbReference type="PANTHER" id="PTHR23343:SF117">
    <property type="entry name" value="ZONA PELLUCIDA SPERM-BINDING PROTEIN 4-LIKE ISOFORM X1"/>
    <property type="match status" value="1"/>
</dbReference>